<proteinExistence type="inferred from homology"/>
<comment type="similarity">
    <text evidence="1">Belongs to the bacterial solute-binding protein 8 family.</text>
</comment>
<dbReference type="AlphaFoldDB" id="M7P1V4"/>
<feature type="signal peptide" evidence="4">
    <location>
        <begin position="1"/>
        <end position="22"/>
    </location>
</feature>
<dbReference type="PANTHER" id="PTHR30535:SF34">
    <property type="entry name" value="MOLYBDATE-BINDING PROTEIN MOLA"/>
    <property type="match status" value="1"/>
</dbReference>
<dbReference type="InterPro" id="IPR002491">
    <property type="entry name" value="ABC_transptr_periplasmic_BD"/>
</dbReference>
<evidence type="ECO:0000256" key="3">
    <source>
        <dbReference type="SAM" id="MobiDB-lite"/>
    </source>
</evidence>
<feature type="region of interest" description="Disordered" evidence="3">
    <location>
        <begin position="24"/>
        <end position="46"/>
    </location>
</feature>
<dbReference type="Proteomes" id="UP000011919">
    <property type="component" value="Unassembled WGS sequence"/>
</dbReference>
<organism evidence="6 7">
    <name type="scientific">Bhargavaea cecembensis DSE10</name>
    <dbReference type="NCBI Taxonomy" id="1235279"/>
    <lineage>
        <taxon>Bacteria</taxon>
        <taxon>Bacillati</taxon>
        <taxon>Bacillota</taxon>
        <taxon>Bacilli</taxon>
        <taxon>Bacillales</taxon>
        <taxon>Caryophanaceae</taxon>
        <taxon>Bhargavaea</taxon>
    </lineage>
</organism>
<dbReference type="Gene3D" id="3.40.50.1980">
    <property type="entry name" value="Nitrogenase molybdenum iron protein domain"/>
    <property type="match status" value="2"/>
</dbReference>
<dbReference type="Pfam" id="PF01497">
    <property type="entry name" value="Peripla_BP_2"/>
    <property type="match status" value="1"/>
</dbReference>
<dbReference type="eggNOG" id="COG0614">
    <property type="taxonomic scope" value="Bacteria"/>
</dbReference>
<dbReference type="PROSITE" id="PS50983">
    <property type="entry name" value="FE_B12_PBP"/>
    <property type="match status" value="1"/>
</dbReference>
<evidence type="ECO:0000313" key="6">
    <source>
        <dbReference type="EMBL" id="EMR07855.1"/>
    </source>
</evidence>
<dbReference type="InterPro" id="IPR054828">
    <property type="entry name" value="Vit_B12_bind_prot"/>
</dbReference>
<keyword evidence="7" id="KW-1185">Reference proteome</keyword>
<protein>
    <submittedName>
        <fullName evidence="6">Vitamin B12-binding protein</fullName>
    </submittedName>
</protein>
<evidence type="ECO:0000313" key="7">
    <source>
        <dbReference type="Proteomes" id="UP000011919"/>
    </source>
</evidence>
<gene>
    <name evidence="6" type="primary">btuF_1</name>
    <name evidence="6" type="ORF">C772_00184</name>
</gene>
<feature type="chain" id="PRO_5038762136" evidence="4">
    <location>
        <begin position="23"/>
        <end position="327"/>
    </location>
</feature>
<reference evidence="6 7" key="1">
    <citation type="journal article" date="2013" name="Genome Announc.">
        <title>Draft Genome Sequence of Bhargavaea cecembensis Strain DSE10T, Isolated from a Deep-Sea Sediment Sample Collected at a Depth of 5,904 m from the Chagos-Laccadive Ridge System in the Indian Ocean.</title>
        <authorList>
            <person name="Shivaji S."/>
            <person name="Ara S."/>
            <person name="Begum Z."/>
            <person name="Ruth M."/>
            <person name="Singh A."/>
            <person name="Kumar Pinnaka A."/>
        </authorList>
    </citation>
    <scope>NUCLEOTIDE SEQUENCE [LARGE SCALE GENOMIC DNA]</scope>
    <source>
        <strain evidence="6 7">DSE10</strain>
    </source>
</reference>
<dbReference type="RefSeq" id="WP_008296612.1">
    <property type="nucleotide sequence ID" value="NZ_AOFT01000001.1"/>
</dbReference>
<sequence>MDKKWLRWLAAPAVALMLAACGGGEESADKPADQQEEGTGQESAEQAAFPVTMTDAVGNEITLEEEPDAIVSMIPSNTEILFAVGAGDAVVGVGDFDDYPAEAQEIEKIGGLEFNVEKILSLDPDLVLAHGSAMGTHEAGLQQLRDAGVTVFVVEEAQDFETAYETIEQIGELTGNSEEAADVVDEMQSKVNEIVGATEGMEPKKVFAETSPAPEIYTPGGGTFTDEMLGMIGAENAAGDQEGWVMMDPEEIISRNPDVILVMYSYMEGAVDGVKAREGYGTVSAVKNDAVVQVDENITSRPGPRLADGLEAIAKAVYPEAFEGGNE</sequence>
<dbReference type="InterPro" id="IPR050902">
    <property type="entry name" value="ABC_Transporter_SBP"/>
</dbReference>
<dbReference type="CDD" id="cd01143">
    <property type="entry name" value="YvrC"/>
    <property type="match status" value="1"/>
</dbReference>
<dbReference type="GO" id="GO:0071281">
    <property type="term" value="P:cellular response to iron ion"/>
    <property type="evidence" value="ECO:0007669"/>
    <property type="project" value="TreeGrafter"/>
</dbReference>
<evidence type="ECO:0000256" key="1">
    <source>
        <dbReference type="ARBA" id="ARBA00008814"/>
    </source>
</evidence>
<accession>M7P1V4</accession>
<feature type="domain" description="Fe/B12 periplasmic-binding" evidence="5">
    <location>
        <begin position="69"/>
        <end position="321"/>
    </location>
</feature>
<dbReference type="PROSITE" id="PS51257">
    <property type="entry name" value="PROKAR_LIPOPROTEIN"/>
    <property type="match status" value="1"/>
</dbReference>
<dbReference type="SUPFAM" id="SSF53807">
    <property type="entry name" value="Helical backbone' metal receptor"/>
    <property type="match status" value="1"/>
</dbReference>
<dbReference type="PANTHER" id="PTHR30535">
    <property type="entry name" value="VITAMIN B12-BINDING PROTEIN"/>
    <property type="match status" value="1"/>
</dbReference>
<keyword evidence="2 4" id="KW-0732">Signal</keyword>
<dbReference type="STRING" id="1235279.C772_00184"/>
<evidence type="ECO:0000256" key="4">
    <source>
        <dbReference type="SAM" id="SignalP"/>
    </source>
</evidence>
<dbReference type="EMBL" id="AOFT01000001">
    <property type="protein sequence ID" value="EMR07855.1"/>
    <property type="molecule type" value="Genomic_DNA"/>
</dbReference>
<evidence type="ECO:0000259" key="5">
    <source>
        <dbReference type="PROSITE" id="PS50983"/>
    </source>
</evidence>
<dbReference type="FunFam" id="3.40.50.1980:FF:000035">
    <property type="entry name" value="Iron ABC transporter substrate-binding protein"/>
    <property type="match status" value="1"/>
</dbReference>
<comment type="caution">
    <text evidence="6">The sequence shown here is derived from an EMBL/GenBank/DDBJ whole genome shotgun (WGS) entry which is preliminary data.</text>
</comment>
<name>M7P1V4_9BACL</name>
<dbReference type="PATRIC" id="fig|1235279.3.peg.192"/>
<evidence type="ECO:0000256" key="2">
    <source>
        <dbReference type="ARBA" id="ARBA00022729"/>
    </source>
</evidence>
<dbReference type="NCBIfam" id="NF038402">
    <property type="entry name" value="TroA_like"/>
    <property type="match status" value="1"/>
</dbReference>